<organism evidence="18 19">
    <name type="scientific">Equus asinus</name>
    <name type="common">Donkey</name>
    <name type="synonym">Equus africanus asinus</name>
    <dbReference type="NCBI Taxonomy" id="9793"/>
    <lineage>
        <taxon>Eukaryota</taxon>
        <taxon>Metazoa</taxon>
        <taxon>Chordata</taxon>
        <taxon>Craniata</taxon>
        <taxon>Vertebrata</taxon>
        <taxon>Euteleostomi</taxon>
        <taxon>Mammalia</taxon>
        <taxon>Eutheria</taxon>
        <taxon>Laurasiatheria</taxon>
        <taxon>Perissodactyla</taxon>
        <taxon>Equidae</taxon>
        <taxon>Equus</taxon>
    </lineage>
</organism>
<evidence type="ECO:0000259" key="17">
    <source>
        <dbReference type="PROSITE" id="PS50104"/>
    </source>
</evidence>
<dbReference type="Gene3D" id="3.40.50.10140">
    <property type="entry name" value="Toll/interleukin-1 receptor homology (TIR) domain"/>
    <property type="match status" value="1"/>
</dbReference>
<evidence type="ECO:0000313" key="18">
    <source>
        <dbReference type="Ensembl" id="ENSEASP00005055974.1"/>
    </source>
</evidence>
<dbReference type="InterPro" id="IPR000483">
    <property type="entry name" value="Cys-rich_flank_reg_C"/>
</dbReference>
<evidence type="ECO:0000256" key="11">
    <source>
        <dbReference type="ARBA" id="ARBA00023136"/>
    </source>
</evidence>
<dbReference type="Pfam" id="PF01582">
    <property type="entry name" value="TIR"/>
    <property type="match status" value="1"/>
</dbReference>
<reference evidence="18" key="3">
    <citation type="submission" date="2025-09" db="UniProtKB">
        <authorList>
            <consortium name="Ensembl"/>
        </authorList>
    </citation>
    <scope>IDENTIFICATION</scope>
</reference>
<feature type="transmembrane region" description="Helical" evidence="15">
    <location>
        <begin position="138"/>
        <end position="159"/>
    </location>
</feature>
<keyword evidence="6" id="KW-0732">Signal</keyword>
<evidence type="ECO:0000256" key="16">
    <source>
        <dbReference type="SAM" id="MobiDB-lite"/>
    </source>
</evidence>
<evidence type="ECO:0000256" key="15">
    <source>
        <dbReference type="RuleBase" id="RU363040"/>
    </source>
</evidence>
<evidence type="ECO:0000256" key="7">
    <source>
        <dbReference type="ARBA" id="ARBA00022737"/>
    </source>
</evidence>
<evidence type="ECO:0000256" key="4">
    <source>
        <dbReference type="ARBA" id="ARBA00022614"/>
    </source>
</evidence>
<dbReference type="InterPro" id="IPR000157">
    <property type="entry name" value="TIR_dom"/>
</dbReference>
<dbReference type="GO" id="GO:0050729">
    <property type="term" value="P:positive regulation of inflammatory response"/>
    <property type="evidence" value="ECO:0007669"/>
    <property type="project" value="Ensembl"/>
</dbReference>
<dbReference type="GO" id="GO:0034136">
    <property type="term" value="P:negative regulation of toll-like receptor 2 signaling pathway"/>
    <property type="evidence" value="ECO:0007669"/>
    <property type="project" value="Ensembl"/>
</dbReference>
<feature type="transmembrane region" description="Helical" evidence="15">
    <location>
        <begin position="716"/>
        <end position="740"/>
    </location>
</feature>
<dbReference type="GO" id="GO:1903428">
    <property type="term" value="P:positive regulation of reactive oxygen species biosynthetic process"/>
    <property type="evidence" value="ECO:0007669"/>
    <property type="project" value="Ensembl"/>
</dbReference>
<dbReference type="GO" id="GO:0045121">
    <property type="term" value="C:membrane raft"/>
    <property type="evidence" value="ECO:0007669"/>
    <property type="project" value="Ensembl"/>
</dbReference>
<comment type="subcellular location">
    <subcellularLocation>
        <location evidence="1 15">Membrane</location>
        <topology evidence="1 15">Single-pass type I membrane protein</topology>
    </subcellularLocation>
</comment>
<keyword evidence="19" id="KW-1185">Reference proteome</keyword>
<dbReference type="SMART" id="SM00082">
    <property type="entry name" value="LRRCT"/>
    <property type="match status" value="1"/>
</dbReference>
<dbReference type="FunFam" id="3.40.50.10140:FF:000001">
    <property type="entry name" value="Toll-like receptor 2"/>
    <property type="match status" value="1"/>
</dbReference>
<name>A0A9L0JS02_EQUAS</name>
<dbReference type="GO" id="GO:0043123">
    <property type="term" value="P:positive regulation of canonical NF-kappaB signal transduction"/>
    <property type="evidence" value="ECO:0007669"/>
    <property type="project" value="Ensembl"/>
</dbReference>
<evidence type="ECO:0000256" key="8">
    <source>
        <dbReference type="ARBA" id="ARBA00022859"/>
    </source>
</evidence>
<dbReference type="SMART" id="SM00369">
    <property type="entry name" value="LRR_TYP"/>
    <property type="match status" value="7"/>
</dbReference>
<dbReference type="Proteomes" id="UP000694387">
    <property type="component" value="Chromosome 3"/>
</dbReference>
<dbReference type="PANTHER" id="PTHR24365">
    <property type="entry name" value="TOLL-LIKE RECEPTOR"/>
    <property type="match status" value="1"/>
</dbReference>
<keyword evidence="5 15" id="KW-0812">Transmembrane</keyword>
<dbReference type="Gene3D" id="3.80.10.10">
    <property type="entry name" value="Ribonuclease Inhibitor"/>
    <property type="match status" value="1"/>
</dbReference>
<dbReference type="GO" id="GO:0071726">
    <property type="term" value="P:cellular response to diacyl bacterial lipopeptide"/>
    <property type="evidence" value="ECO:0007669"/>
    <property type="project" value="Ensembl"/>
</dbReference>
<dbReference type="GO" id="GO:0035355">
    <property type="term" value="C:Toll-like receptor 2-Toll-like receptor 6 protein complex"/>
    <property type="evidence" value="ECO:0007669"/>
    <property type="project" value="Ensembl"/>
</dbReference>
<keyword evidence="11 15" id="KW-0472">Membrane</keyword>
<dbReference type="GO" id="GO:0042496">
    <property type="term" value="P:detection of diacyl bacterial lipopeptide"/>
    <property type="evidence" value="ECO:0007669"/>
    <property type="project" value="Ensembl"/>
</dbReference>
<keyword evidence="10" id="KW-0520">NAD</keyword>
<dbReference type="GO" id="GO:0035666">
    <property type="term" value="P:TRIF-dependent toll-like receptor signaling pathway"/>
    <property type="evidence" value="ECO:0007669"/>
    <property type="project" value="Ensembl"/>
</dbReference>
<keyword evidence="13" id="KW-0325">Glycoprotein</keyword>
<dbReference type="SUPFAM" id="SSF52200">
    <property type="entry name" value="Toll/Interleukin receptor TIR domain"/>
    <property type="match status" value="1"/>
</dbReference>
<dbReference type="GO" id="GO:0035663">
    <property type="term" value="F:Toll-like receptor 2 binding"/>
    <property type="evidence" value="ECO:0007669"/>
    <property type="project" value="Ensembl"/>
</dbReference>
<dbReference type="GO" id="GO:1904646">
    <property type="term" value="P:cellular response to amyloid-beta"/>
    <property type="evidence" value="ECO:0007669"/>
    <property type="project" value="Ensembl"/>
</dbReference>
<dbReference type="InterPro" id="IPR032675">
    <property type="entry name" value="LRR_dom_sf"/>
</dbReference>
<feature type="domain" description="TIR" evidence="17">
    <location>
        <begin position="771"/>
        <end position="912"/>
    </location>
</feature>
<comment type="caution">
    <text evidence="15">Lacks conserved residue(s) required for the propagation of feature annotation.</text>
</comment>
<dbReference type="Ensembl" id="ENSEAST00005060643.1">
    <property type="protein sequence ID" value="ENSEASP00005055974.1"/>
    <property type="gene ID" value="ENSEASG00005008134.2"/>
</dbReference>
<dbReference type="GO" id="GO:0043032">
    <property type="term" value="P:positive regulation of macrophage activation"/>
    <property type="evidence" value="ECO:0007669"/>
    <property type="project" value="Ensembl"/>
</dbReference>
<protein>
    <recommendedName>
        <fullName evidence="15">Toll-like receptor</fullName>
    </recommendedName>
</protein>
<keyword evidence="7" id="KW-0677">Repeat</keyword>
<feature type="region of interest" description="Disordered" evidence="16">
    <location>
        <begin position="1"/>
        <end position="21"/>
    </location>
</feature>
<dbReference type="PROSITE" id="PS51450">
    <property type="entry name" value="LRR"/>
    <property type="match status" value="2"/>
</dbReference>
<evidence type="ECO:0000313" key="19">
    <source>
        <dbReference type="Proteomes" id="UP000694387"/>
    </source>
</evidence>
<gene>
    <name evidence="18" type="primary">TLR6</name>
</gene>
<evidence type="ECO:0000256" key="3">
    <source>
        <dbReference type="ARBA" id="ARBA00022588"/>
    </source>
</evidence>
<keyword evidence="4" id="KW-0433">Leucine-rich repeat</keyword>
<keyword evidence="12 15" id="KW-0675">Receptor</keyword>
<dbReference type="GeneTree" id="ENSGT00940000162201"/>
<dbReference type="GO" id="GO:2001238">
    <property type="term" value="P:positive regulation of extrinsic apoptotic signaling pathway"/>
    <property type="evidence" value="ECO:0007669"/>
    <property type="project" value="Ensembl"/>
</dbReference>
<keyword evidence="3 15" id="KW-0399">Innate immunity</keyword>
<dbReference type="GO" id="GO:0032720">
    <property type="term" value="P:negative regulation of tumor necrosis factor production"/>
    <property type="evidence" value="ECO:0007669"/>
    <property type="project" value="Ensembl"/>
</dbReference>
<evidence type="ECO:0000256" key="12">
    <source>
        <dbReference type="ARBA" id="ARBA00023170"/>
    </source>
</evidence>
<dbReference type="GO" id="GO:0032717">
    <property type="term" value="P:negative regulation of interleukin-8 production"/>
    <property type="evidence" value="ECO:0007669"/>
    <property type="project" value="Ensembl"/>
</dbReference>
<dbReference type="GO" id="GO:0002755">
    <property type="term" value="P:MyD88-dependent toll-like receptor signaling pathway"/>
    <property type="evidence" value="ECO:0007669"/>
    <property type="project" value="Ensembl"/>
</dbReference>
<sequence>MRRWGAGRGGEARVRGSGSQPWAVNRGGASLGRWLGWKRGQGVDLQREGPASLGGRSRPELSFGEPGMEACAPGCGDPASCLSDLDQRHWENFFRLAWCRQWIFRKDKNLDAYQDALKNSNNPLRDYRLNIMTKDNKCVVRIFNFVYIVTLIVGTIIQFSDESKFAVDMSKIGLTHVLKDLPPETKVLDMSQNCISELHLSDVSFLSGLKVLRLSRNSIRYLDFSIFKFNPDLEYLDLSHNQLQKISCHPIMSLKHLDLSFNDFEVLPICKEFGNLTQLDFLGLSATRFQQLDLLPIAHLHLSCILLDLEGYYVKENQTESLQIPNTKTLQLVFHPYNLFSVQVNISLNSLGCLQLTNIKLNDDNCQVLIKFLSDPIRQPTLLNITLNHVETTWKCLVRVFQFLWPKPVESLHICNLTIVKSIGKEDFTYSKTALKALKIEHITNRVYIFSQQVLYTVFSEMNIMMLTISDTPFIHMVCPQAPSTFKFLNFTQNVFTDSIFQNCSTLVRLETLILQKNELKDLFKVGLMTKNMPSLEILDVSWNSLEYHGPDGNCPWVESLVVLNLSSNILTDSVFRCLPPRVKVLDLHNNRIRSIPKDITSLEALQVLNVAFNSLADLPGCGAFNGLSILIIDYNLISDPSADFFQSCQKIRSIKAGNNPFQCTCELREFIQSIGQVSGDVVEGWPDSYKCEYPESYKGTPLKDFHLSQLSCNTALLVVTIVVPVLVLAVTVSILCIYLDLPWYLRMVCQWTQTRRRARHIPLEELQRTLQFHAFISYSERDSAWVKNELVPCLEKEDIRICLHERNFVPGKSIVENIINCIEKSYKSIFVLSPNFVQSEWCHYELYFAHHNLFHEGSDNLILILLEPIPQNNIPSKYHKLRALMTQRTYLEWPKEKSKRGLFWANIRAAFNMKVALVIENNDVKT</sequence>
<keyword evidence="8 15" id="KW-0391">Immunity</keyword>
<dbReference type="PRINTS" id="PR01537">
    <property type="entry name" value="INTRLKN1R1F"/>
</dbReference>
<dbReference type="Pfam" id="PF01463">
    <property type="entry name" value="LRRCT"/>
    <property type="match status" value="1"/>
</dbReference>
<dbReference type="GO" id="GO:0006954">
    <property type="term" value="P:inflammatory response"/>
    <property type="evidence" value="ECO:0007669"/>
    <property type="project" value="UniProtKB-KW"/>
</dbReference>
<dbReference type="InterPro" id="IPR035897">
    <property type="entry name" value="Toll_tir_struct_dom_sf"/>
</dbReference>
<dbReference type="GO" id="GO:0140052">
    <property type="term" value="P:cellular response to oxidised low-density lipoprotein particle stimulus"/>
    <property type="evidence" value="ECO:0007669"/>
    <property type="project" value="Ensembl"/>
</dbReference>
<accession>A0A9L0JS02</accession>
<evidence type="ECO:0000256" key="1">
    <source>
        <dbReference type="ARBA" id="ARBA00004479"/>
    </source>
</evidence>
<dbReference type="GO" id="GO:1900017">
    <property type="term" value="P:positive regulation of cytokine production involved in inflammatory response"/>
    <property type="evidence" value="ECO:0007669"/>
    <property type="project" value="Ensembl"/>
</dbReference>
<keyword evidence="9 15" id="KW-1133">Transmembrane helix</keyword>
<dbReference type="PANTHER" id="PTHR24365:SF422">
    <property type="entry name" value="TOLL-LIKE RECEPTOR 6"/>
    <property type="match status" value="1"/>
</dbReference>
<keyword evidence="14 15" id="KW-0395">Inflammatory response</keyword>
<comment type="similarity">
    <text evidence="2 15">Belongs to the Toll-like receptor family.</text>
</comment>
<dbReference type="GO" id="GO:0038124">
    <property type="term" value="P:toll-like receptor TLR6:TLR2 signaling pathway"/>
    <property type="evidence" value="ECO:0007669"/>
    <property type="project" value="Ensembl"/>
</dbReference>
<dbReference type="PRINTS" id="PR00019">
    <property type="entry name" value="LEURICHRPT"/>
</dbReference>
<dbReference type="InterPro" id="IPR001611">
    <property type="entry name" value="Leu-rich_rpt"/>
</dbReference>
<dbReference type="Pfam" id="PF13855">
    <property type="entry name" value="LRR_8"/>
    <property type="match status" value="1"/>
</dbReference>
<dbReference type="GO" id="GO:1900227">
    <property type="term" value="P:positive regulation of NLRP3 inflammasome complex assembly"/>
    <property type="evidence" value="ECO:0007669"/>
    <property type="project" value="Ensembl"/>
</dbReference>
<dbReference type="PROSITE" id="PS50104">
    <property type="entry name" value="TIR"/>
    <property type="match status" value="1"/>
</dbReference>
<dbReference type="GO" id="GO:0045087">
    <property type="term" value="P:innate immune response"/>
    <property type="evidence" value="ECO:0007669"/>
    <property type="project" value="UniProtKB-KW"/>
</dbReference>
<dbReference type="GO" id="GO:0046982">
    <property type="term" value="F:protein heterodimerization activity"/>
    <property type="evidence" value="ECO:0007669"/>
    <property type="project" value="Ensembl"/>
</dbReference>
<evidence type="ECO:0000256" key="2">
    <source>
        <dbReference type="ARBA" id="ARBA00009634"/>
    </source>
</evidence>
<evidence type="ECO:0000256" key="13">
    <source>
        <dbReference type="ARBA" id="ARBA00023180"/>
    </source>
</evidence>
<evidence type="ECO:0000256" key="14">
    <source>
        <dbReference type="ARBA" id="ARBA00023198"/>
    </source>
</evidence>
<dbReference type="GO" id="GO:0038023">
    <property type="term" value="F:signaling receptor activity"/>
    <property type="evidence" value="ECO:0007669"/>
    <property type="project" value="TreeGrafter"/>
</dbReference>
<evidence type="ECO:0000256" key="6">
    <source>
        <dbReference type="ARBA" id="ARBA00022729"/>
    </source>
</evidence>
<dbReference type="GO" id="GO:0005794">
    <property type="term" value="C:Golgi apparatus"/>
    <property type="evidence" value="ECO:0007669"/>
    <property type="project" value="Ensembl"/>
</dbReference>
<dbReference type="AlphaFoldDB" id="A0A9L0JS02"/>
<reference evidence="18 19" key="1">
    <citation type="journal article" date="2020" name="Nat. Commun.">
        <title>Donkey genomes provide new insights into domestication and selection for coat color.</title>
        <authorList>
            <person name="Wang"/>
            <person name="C."/>
            <person name="Li"/>
            <person name="H."/>
            <person name="Guo"/>
            <person name="Y."/>
            <person name="Huang"/>
            <person name="J."/>
            <person name="Sun"/>
            <person name="Y."/>
            <person name="Min"/>
            <person name="J."/>
            <person name="Wang"/>
            <person name="J."/>
            <person name="Fang"/>
            <person name="X."/>
            <person name="Zhao"/>
            <person name="Z."/>
            <person name="Wang"/>
            <person name="S."/>
            <person name="Zhang"/>
            <person name="Y."/>
            <person name="Liu"/>
            <person name="Q."/>
            <person name="Jiang"/>
            <person name="Q."/>
            <person name="Wang"/>
            <person name="X."/>
            <person name="Guo"/>
            <person name="Y."/>
            <person name="Yang"/>
            <person name="C."/>
            <person name="Wang"/>
            <person name="Y."/>
            <person name="Tian"/>
            <person name="F."/>
            <person name="Zhuang"/>
            <person name="G."/>
            <person name="Fan"/>
            <person name="Y."/>
            <person name="Gao"/>
            <person name="Q."/>
            <person name="Li"/>
            <person name="Y."/>
            <person name="Ju"/>
            <person name="Z."/>
            <person name="Li"/>
            <person name="J."/>
            <person name="Li"/>
            <person name="R."/>
            <person name="Hou"/>
            <person name="M."/>
            <person name="Yang"/>
            <person name="G."/>
            <person name="Liu"/>
            <person name="G."/>
            <person name="Liu"/>
            <person name="W."/>
            <person name="Guo"/>
            <person name="J."/>
            <person name="Pan"/>
            <person name="S."/>
            <person name="Fan"/>
            <person name="G."/>
            <person name="Zhang"/>
            <person name="W."/>
            <person name="Zhang"/>
            <person name="R."/>
            <person name="Yu"/>
            <person name="J."/>
            <person name="Zhang"/>
            <person name="X."/>
            <person name="Yin"/>
            <person name="Q."/>
            <person name="Ji"/>
            <person name="C."/>
            <person name="Jin"/>
            <person name="Y."/>
            <person name="Yue"/>
            <person name="G."/>
            <person name="Liu"/>
            <person name="M."/>
            <person name="Xu"/>
            <person name="J."/>
            <person name="Liu"/>
            <person name="S."/>
            <person name="Jordana"/>
            <person name="J."/>
            <person name="Noce"/>
            <person name="A."/>
            <person name="Amills"/>
            <person name="M."/>
            <person name="Wu"/>
            <person name="D.D."/>
            <person name="Li"/>
            <person name="S."/>
            <person name="Zhou"/>
            <person name="X. and Zhong"/>
            <person name="J."/>
        </authorList>
    </citation>
    <scope>NUCLEOTIDE SEQUENCE [LARGE SCALE GENOMIC DNA]</scope>
</reference>
<dbReference type="InterPro" id="IPR003591">
    <property type="entry name" value="Leu-rich_rpt_typical-subtyp"/>
</dbReference>
<evidence type="ECO:0000256" key="10">
    <source>
        <dbReference type="ARBA" id="ARBA00023027"/>
    </source>
</evidence>
<evidence type="ECO:0000256" key="5">
    <source>
        <dbReference type="ARBA" id="ARBA00022692"/>
    </source>
</evidence>
<dbReference type="SMART" id="SM00255">
    <property type="entry name" value="TIR"/>
    <property type="match status" value="1"/>
</dbReference>
<dbReference type="GO" id="GO:0042498">
    <property type="term" value="F:diacyl lipopeptide binding"/>
    <property type="evidence" value="ECO:0007669"/>
    <property type="project" value="Ensembl"/>
</dbReference>
<proteinExistence type="inferred from homology"/>
<dbReference type="SUPFAM" id="SSF52058">
    <property type="entry name" value="L domain-like"/>
    <property type="match status" value="2"/>
</dbReference>
<dbReference type="FunFam" id="3.80.10.10:FF:000046">
    <property type="entry name" value="Toll-like receptor 2"/>
    <property type="match status" value="1"/>
</dbReference>
<reference evidence="18" key="2">
    <citation type="submission" date="2025-08" db="UniProtKB">
        <authorList>
            <consortium name="Ensembl"/>
        </authorList>
    </citation>
    <scope>IDENTIFICATION</scope>
</reference>
<dbReference type="GO" id="GO:0032731">
    <property type="term" value="P:positive regulation of interleukin-1 beta production"/>
    <property type="evidence" value="ECO:0007669"/>
    <property type="project" value="Ensembl"/>
</dbReference>
<evidence type="ECO:0000256" key="9">
    <source>
        <dbReference type="ARBA" id="ARBA00022989"/>
    </source>
</evidence>
<dbReference type="GO" id="GO:0042802">
    <property type="term" value="F:identical protein binding"/>
    <property type="evidence" value="ECO:0007669"/>
    <property type="project" value="Ensembl"/>
</dbReference>
<dbReference type="GO" id="GO:0045429">
    <property type="term" value="P:positive regulation of nitric oxide biosynthetic process"/>
    <property type="evidence" value="ECO:0007669"/>
    <property type="project" value="Ensembl"/>
</dbReference>